<dbReference type="SMART" id="SM00248">
    <property type="entry name" value="ANK"/>
    <property type="match status" value="5"/>
</dbReference>
<name>A0A1Y1V6C9_9FUNG</name>
<proteinExistence type="predicted"/>
<dbReference type="EMBL" id="MCFH01000032">
    <property type="protein sequence ID" value="ORX47094.1"/>
    <property type="molecule type" value="Genomic_DNA"/>
</dbReference>
<evidence type="ECO:0000256" key="2">
    <source>
        <dbReference type="ARBA" id="ARBA00023043"/>
    </source>
</evidence>
<evidence type="ECO:0000313" key="3">
    <source>
        <dbReference type="EMBL" id="ORX47094.1"/>
    </source>
</evidence>
<comment type="caution">
    <text evidence="3">The sequence shown here is derived from an EMBL/GenBank/DDBJ whole genome shotgun (WGS) entry which is preliminary data.</text>
</comment>
<gene>
    <name evidence="3" type="ORF">BCR36DRAFT_584907</name>
</gene>
<dbReference type="AlphaFoldDB" id="A0A1Y1V6C9"/>
<dbReference type="PANTHER" id="PTHR24198">
    <property type="entry name" value="ANKYRIN REPEAT AND PROTEIN KINASE DOMAIN-CONTAINING PROTEIN"/>
    <property type="match status" value="1"/>
</dbReference>
<organism evidence="3 4">
    <name type="scientific">Piromyces finnis</name>
    <dbReference type="NCBI Taxonomy" id="1754191"/>
    <lineage>
        <taxon>Eukaryota</taxon>
        <taxon>Fungi</taxon>
        <taxon>Fungi incertae sedis</taxon>
        <taxon>Chytridiomycota</taxon>
        <taxon>Chytridiomycota incertae sedis</taxon>
        <taxon>Neocallimastigomycetes</taxon>
        <taxon>Neocallimastigales</taxon>
        <taxon>Neocallimastigaceae</taxon>
        <taxon>Piromyces</taxon>
    </lineage>
</organism>
<keyword evidence="2" id="KW-0040">ANK repeat</keyword>
<evidence type="ECO:0000256" key="1">
    <source>
        <dbReference type="ARBA" id="ARBA00022737"/>
    </source>
</evidence>
<dbReference type="SUPFAM" id="SSF48403">
    <property type="entry name" value="Ankyrin repeat"/>
    <property type="match status" value="1"/>
</dbReference>
<reference evidence="3 4" key="1">
    <citation type="submission" date="2016-08" db="EMBL/GenBank/DDBJ databases">
        <title>Genomes of anaerobic fungi encode conserved fungal cellulosomes for biomass hydrolysis.</title>
        <authorList>
            <consortium name="DOE Joint Genome Institute"/>
            <person name="Haitjema C.H."/>
            <person name="Gilmore S.P."/>
            <person name="Henske J.K."/>
            <person name="Solomon K.V."/>
            <person name="De Groot R."/>
            <person name="Kuo A."/>
            <person name="Mondo S.J."/>
            <person name="Salamov A.A."/>
            <person name="Labutti K."/>
            <person name="Zhao Z."/>
            <person name="Chiniquy J."/>
            <person name="Barry K."/>
            <person name="Brewer H.M."/>
            <person name="Purvine S.O."/>
            <person name="Wright A.T."/>
            <person name="Boxma B."/>
            <person name="Van Alen T."/>
            <person name="Hackstein J.H."/>
            <person name="Baker S.E."/>
            <person name="Grigoriev I.V."/>
            <person name="O'Malley M.A."/>
        </authorList>
    </citation>
    <scope>NUCLEOTIDE SEQUENCE [LARGE SCALE GENOMIC DNA]</scope>
    <source>
        <strain evidence="4">finn</strain>
    </source>
</reference>
<keyword evidence="4" id="KW-1185">Reference proteome</keyword>
<sequence>MDVENFISKFITYLKKNDKKCIELLENNEKFVNSNFVYNTDTKIINKFVEELNDAILNAKQKYKLFEIVLKNPSLKKIYSAFKKSNILIQACKFGNVKAIKWLITMNINPYVQDKEGMSALMYAVQNLDLLFVVTKYQNDFKCCNLEDENGNNILFYSIHNITAILQLSEVDINHLNHDHETVLLYCCKNKIYDPLKFILGYSGIDFNITDSKGKTALMYLVENGRENEIGYFSLLQSGNSFNFNYINDHGESALSTIIKRMYCKDGHVNGKGTYKQMIKILVCFIKAEVDFNIVVDEDGNTALMAFLIARDFDTFNFVVLTSKNLDFSKKNKFGENVTSLILKIGGDYFPKKTRVSTTTII</sequence>
<evidence type="ECO:0000313" key="4">
    <source>
        <dbReference type="Proteomes" id="UP000193719"/>
    </source>
</evidence>
<dbReference type="STRING" id="1754191.A0A1Y1V6C9"/>
<dbReference type="Proteomes" id="UP000193719">
    <property type="component" value="Unassembled WGS sequence"/>
</dbReference>
<reference evidence="3 4" key="2">
    <citation type="submission" date="2016-08" db="EMBL/GenBank/DDBJ databases">
        <title>Pervasive Adenine N6-methylation of Active Genes in Fungi.</title>
        <authorList>
            <consortium name="DOE Joint Genome Institute"/>
            <person name="Mondo S.J."/>
            <person name="Dannebaum R.O."/>
            <person name="Kuo R.C."/>
            <person name="Labutti K."/>
            <person name="Haridas S."/>
            <person name="Kuo A."/>
            <person name="Salamov A."/>
            <person name="Ahrendt S.R."/>
            <person name="Lipzen A."/>
            <person name="Sullivan W."/>
            <person name="Andreopoulos W.B."/>
            <person name="Clum A."/>
            <person name="Lindquist E."/>
            <person name="Daum C."/>
            <person name="Ramamoorthy G.K."/>
            <person name="Gryganskyi A."/>
            <person name="Culley D."/>
            <person name="Magnuson J.K."/>
            <person name="James T.Y."/>
            <person name="O'Malley M.A."/>
            <person name="Stajich J.E."/>
            <person name="Spatafora J.W."/>
            <person name="Visel A."/>
            <person name="Grigoriev I.V."/>
        </authorList>
    </citation>
    <scope>NUCLEOTIDE SEQUENCE [LARGE SCALE GENOMIC DNA]</scope>
    <source>
        <strain evidence="4">finn</strain>
    </source>
</reference>
<accession>A0A1Y1V6C9</accession>
<dbReference type="Gene3D" id="1.25.40.20">
    <property type="entry name" value="Ankyrin repeat-containing domain"/>
    <property type="match status" value="2"/>
</dbReference>
<dbReference type="InterPro" id="IPR002110">
    <property type="entry name" value="Ankyrin_rpt"/>
</dbReference>
<dbReference type="Pfam" id="PF12796">
    <property type="entry name" value="Ank_2"/>
    <property type="match status" value="1"/>
</dbReference>
<protein>
    <submittedName>
        <fullName evidence="3">Uncharacterized protein</fullName>
    </submittedName>
</protein>
<dbReference type="InterPro" id="IPR036770">
    <property type="entry name" value="Ankyrin_rpt-contain_sf"/>
</dbReference>
<dbReference type="OrthoDB" id="10057496at2759"/>
<dbReference type="PANTHER" id="PTHR24198:SF165">
    <property type="entry name" value="ANKYRIN REPEAT-CONTAINING PROTEIN-RELATED"/>
    <property type="match status" value="1"/>
</dbReference>
<keyword evidence="1" id="KW-0677">Repeat</keyword>